<comment type="cofactor">
    <cofactor evidence="1">
        <name>Mg(2+)</name>
        <dbReference type="ChEBI" id="CHEBI:18420"/>
    </cofactor>
</comment>
<evidence type="ECO:0000259" key="3">
    <source>
        <dbReference type="PROSITE" id="PS51462"/>
    </source>
</evidence>
<sequence length="277" mass="31359">MKKTSIFRALELQARTQIEDYLASQPQFSVKGLTPLFINGHQYGWLESCTAAKLLHFSERWIKQDGKVELQGKDIADELQQAARYLQQEGLIGGWRNESYGVYAEDEHGQFDFTNSLCSLERASFRRYGFLSRAVHINAYYPDGTLSLGRRASTKSIDPNLLDNMAAGGIPMGELVLDCAIRELKEEAGVTRDVAKRIEFVETIHIQRNESDGTHNEILYCFDLALPEDFVPCNQDGEVATFYRLDQMDAINSLELMTWDAGRTSASFLLRKGRLSL</sequence>
<dbReference type="Pfam" id="PF15916">
    <property type="entry name" value="DUF4743"/>
    <property type="match status" value="1"/>
</dbReference>
<dbReference type="Proteomes" id="UP000825679">
    <property type="component" value="Chromosome"/>
</dbReference>
<accession>A0ABX8ZCU4</accession>
<keyword evidence="2" id="KW-0378">Hydrolase</keyword>
<dbReference type="InterPro" id="IPR015797">
    <property type="entry name" value="NUDIX_hydrolase-like_dom_sf"/>
</dbReference>
<organism evidence="4 5">
    <name type="scientific">Deefgea tanakiae</name>
    <dbReference type="NCBI Taxonomy" id="2865840"/>
    <lineage>
        <taxon>Bacteria</taxon>
        <taxon>Pseudomonadati</taxon>
        <taxon>Pseudomonadota</taxon>
        <taxon>Betaproteobacteria</taxon>
        <taxon>Neisseriales</taxon>
        <taxon>Chitinibacteraceae</taxon>
        <taxon>Deefgea</taxon>
    </lineage>
</organism>
<evidence type="ECO:0000256" key="1">
    <source>
        <dbReference type="ARBA" id="ARBA00001946"/>
    </source>
</evidence>
<dbReference type="InterPro" id="IPR020084">
    <property type="entry name" value="NUDIX_hydrolase_CS"/>
</dbReference>
<name>A0ABX8ZCU4_9NEIS</name>
<gene>
    <name evidence="4" type="ORF">K4H28_06230</name>
</gene>
<dbReference type="SUPFAM" id="SSF55811">
    <property type="entry name" value="Nudix"/>
    <property type="match status" value="1"/>
</dbReference>
<dbReference type="InterPro" id="IPR000086">
    <property type="entry name" value="NUDIX_hydrolase_dom"/>
</dbReference>
<dbReference type="InterPro" id="IPR031804">
    <property type="entry name" value="DUF4743"/>
</dbReference>
<dbReference type="PROSITE" id="PS51462">
    <property type="entry name" value="NUDIX"/>
    <property type="match status" value="1"/>
</dbReference>
<keyword evidence="5" id="KW-1185">Reference proteome</keyword>
<protein>
    <submittedName>
        <fullName evidence="4">DUF4743 domain-containing protein</fullName>
    </submittedName>
</protein>
<dbReference type="CDD" id="cd03676">
    <property type="entry name" value="NUDIX_Tnr3_like"/>
    <property type="match status" value="1"/>
</dbReference>
<dbReference type="Pfam" id="PF00293">
    <property type="entry name" value="NUDIX"/>
    <property type="match status" value="1"/>
</dbReference>
<dbReference type="EMBL" id="CP081150">
    <property type="protein sequence ID" value="QZA78990.1"/>
    <property type="molecule type" value="Genomic_DNA"/>
</dbReference>
<proteinExistence type="predicted"/>
<evidence type="ECO:0000313" key="4">
    <source>
        <dbReference type="EMBL" id="QZA78990.1"/>
    </source>
</evidence>
<evidence type="ECO:0000313" key="5">
    <source>
        <dbReference type="Proteomes" id="UP000825679"/>
    </source>
</evidence>
<evidence type="ECO:0000256" key="2">
    <source>
        <dbReference type="ARBA" id="ARBA00022801"/>
    </source>
</evidence>
<reference evidence="4 5" key="1">
    <citation type="submission" date="2021-08" db="EMBL/GenBank/DDBJ databases">
        <title>complete genome sequencing of Deefgea sp. D25.</title>
        <authorList>
            <person name="Bae J.-W."/>
            <person name="Gim D.-H."/>
        </authorList>
    </citation>
    <scope>NUCLEOTIDE SEQUENCE [LARGE SCALE GENOMIC DNA]</scope>
    <source>
        <strain evidence="4 5">D25</strain>
    </source>
</reference>
<feature type="domain" description="Nudix hydrolase" evidence="3">
    <location>
        <begin position="130"/>
        <end position="269"/>
    </location>
</feature>
<dbReference type="PROSITE" id="PS00893">
    <property type="entry name" value="NUDIX_BOX"/>
    <property type="match status" value="1"/>
</dbReference>
<dbReference type="Gene3D" id="3.90.79.10">
    <property type="entry name" value="Nucleoside Triphosphate Pyrophosphohydrolase"/>
    <property type="match status" value="1"/>
</dbReference>
<dbReference type="RefSeq" id="WP_221007509.1">
    <property type="nucleotide sequence ID" value="NZ_CP081150.1"/>
</dbReference>